<accession>A0A6I8V089</accession>
<protein>
    <submittedName>
        <fullName evidence="4">DnaJ protein ERDJ2-like</fullName>
    </submittedName>
</protein>
<evidence type="ECO:0000256" key="1">
    <source>
        <dbReference type="SAM" id="Phobius"/>
    </source>
</evidence>
<dbReference type="SUPFAM" id="SSF46565">
    <property type="entry name" value="Chaperone J-domain"/>
    <property type="match status" value="1"/>
</dbReference>
<dbReference type="GO" id="GO:0006620">
    <property type="term" value="P:post-translational protein targeting to endoplasmic reticulum membrane"/>
    <property type="evidence" value="ECO:0007669"/>
    <property type="project" value="TreeGrafter"/>
</dbReference>
<dbReference type="CDD" id="cd06257">
    <property type="entry name" value="DnaJ"/>
    <property type="match status" value="1"/>
</dbReference>
<dbReference type="Pfam" id="PF00226">
    <property type="entry name" value="DnaJ"/>
    <property type="match status" value="1"/>
</dbReference>
<dbReference type="KEGG" id="dpo:6900445"/>
<dbReference type="GO" id="GO:0006614">
    <property type="term" value="P:SRP-dependent cotranslational protein targeting to membrane"/>
    <property type="evidence" value="ECO:0007669"/>
    <property type="project" value="TreeGrafter"/>
</dbReference>
<feature type="domain" description="J" evidence="2">
    <location>
        <begin position="92"/>
        <end position="155"/>
    </location>
</feature>
<dbReference type="GO" id="GO:0008320">
    <property type="term" value="F:protein transmembrane transporter activity"/>
    <property type="evidence" value="ECO:0007669"/>
    <property type="project" value="TreeGrafter"/>
</dbReference>
<keyword evidence="3" id="KW-1185">Reference proteome</keyword>
<dbReference type="Proteomes" id="UP000001819">
    <property type="component" value="Chromosome X"/>
</dbReference>
<organism evidence="3 4">
    <name type="scientific">Drosophila pseudoobscura pseudoobscura</name>
    <name type="common">Fruit fly</name>
    <dbReference type="NCBI Taxonomy" id="46245"/>
    <lineage>
        <taxon>Eukaryota</taxon>
        <taxon>Metazoa</taxon>
        <taxon>Ecdysozoa</taxon>
        <taxon>Arthropoda</taxon>
        <taxon>Hexapoda</taxon>
        <taxon>Insecta</taxon>
        <taxon>Pterygota</taxon>
        <taxon>Neoptera</taxon>
        <taxon>Endopterygota</taxon>
        <taxon>Diptera</taxon>
        <taxon>Brachycera</taxon>
        <taxon>Muscomorpha</taxon>
        <taxon>Ephydroidea</taxon>
        <taxon>Drosophilidae</taxon>
        <taxon>Drosophila</taxon>
        <taxon>Sophophora</taxon>
    </lineage>
</organism>
<dbReference type="PROSITE" id="PS50076">
    <property type="entry name" value="DNAJ_2"/>
    <property type="match status" value="1"/>
</dbReference>
<evidence type="ECO:0000313" key="3">
    <source>
        <dbReference type="Proteomes" id="UP000001819"/>
    </source>
</evidence>
<dbReference type="PANTHER" id="PTHR24075:SF0">
    <property type="entry name" value="TRANSLOCATION PROTEIN SEC63 HOMOLOG"/>
    <property type="match status" value="1"/>
</dbReference>
<dbReference type="ExpressionAtlas" id="A0A6I8V089">
    <property type="expression patterns" value="baseline"/>
</dbReference>
<keyword evidence="1" id="KW-0472">Membrane</keyword>
<dbReference type="RefSeq" id="XP_002134838.3">
    <property type="nucleotide sequence ID" value="XM_002134802.3"/>
</dbReference>
<dbReference type="InterPro" id="IPR036869">
    <property type="entry name" value="J_dom_sf"/>
</dbReference>
<reference evidence="4" key="1">
    <citation type="submission" date="2025-08" db="UniProtKB">
        <authorList>
            <consortium name="RefSeq"/>
        </authorList>
    </citation>
    <scope>IDENTIFICATION</scope>
    <source>
        <strain evidence="4">MV-25-SWS-2005</strain>
        <tissue evidence="4">Whole body</tissue>
    </source>
</reference>
<keyword evidence="1" id="KW-0812">Transmembrane</keyword>
<feature type="transmembrane region" description="Helical" evidence="1">
    <location>
        <begin position="55"/>
        <end position="82"/>
    </location>
</feature>
<proteinExistence type="predicted"/>
<dbReference type="AlphaFoldDB" id="A0A6I8V089"/>
<dbReference type="InParanoid" id="A0A6I8V089"/>
<sequence length="196" mass="21456">MSGKEFASEENFGSSLLLVLLAMVFVLTFTTLGCWSRNASGRPARKALAARSAAWNVLGSCALVLFVVVAWTMVTIVGVGLIGRTRSGNAFNPHKILQVPSSCSQAEIRKAYRELSKVLHPDVRGTGDEAQFILLSTAYRALIKSPAKENYRLFGHPDGSDALGADRPEALGRFYNWVTQSVQSFGQWLRTKFGRT</sequence>
<dbReference type="GO" id="GO:0031207">
    <property type="term" value="C:Sec62/Sec63 complex"/>
    <property type="evidence" value="ECO:0007669"/>
    <property type="project" value="TreeGrafter"/>
</dbReference>
<evidence type="ECO:0000313" key="4">
    <source>
        <dbReference type="RefSeq" id="XP_002134838.3"/>
    </source>
</evidence>
<dbReference type="Gene3D" id="1.10.287.110">
    <property type="entry name" value="DnaJ domain"/>
    <property type="match status" value="1"/>
</dbReference>
<name>A0A6I8V089_DROPS</name>
<dbReference type="InterPro" id="IPR001623">
    <property type="entry name" value="DnaJ_domain"/>
</dbReference>
<gene>
    <name evidence="4" type="primary">LOC6900445</name>
</gene>
<dbReference type="PROSITE" id="PS51257">
    <property type="entry name" value="PROKAR_LIPOPROTEIN"/>
    <property type="match status" value="1"/>
</dbReference>
<dbReference type="SMART" id="SM00271">
    <property type="entry name" value="DnaJ"/>
    <property type="match status" value="1"/>
</dbReference>
<dbReference type="PANTHER" id="PTHR24075">
    <property type="entry name" value="SEC63 DOMAIN-CONTAINING"/>
    <property type="match status" value="1"/>
</dbReference>
<dbReference type="GO" id="GO:0003723">
    <property type="term" value="F:RNA binding"/>
    <property type="evidence" value="ECO:0007669"/>
    <property type="project" value="TreeGrafter"/>
</dbReference>
<feature type="transmembrane region" description="Helical" evidence="1">
    <location>
        <begin position="12"/>
        <end position="35"/>
    </location>
</feature>
<keyword evidence="1" id="KW-1133">Transmembrane helix</keyword>
<evidence type="ECO:0000259" key="2">
    <source>
        <dbReference type="PROSITE" id="PS50076"/>
    </source>
</evidence>